<dbReference type="FunFam" id="1.20.1510.10:FF:000006">
    <property type="entry name" value="Divalent cation efflux transporter"/>
    <property type="match status" value="1"/>
</dbReference>
<keyword evidence="6 7" id="KW-0472">Membrane</keyword>
<dbReference type="Gene3D" id="3.30.70.1350">
    <property type="entry name" value="Cation efflux protein, cytoplasmic domain"/>
    <property type="match status" value="1"/>
</dbReference>
<comment type="similarity">
    <text evidence="2">Belongs to the cation diffusion facilitator (CDF) transporter (TC 2.A.4) family.</text>
</comment>
<dbReference type="NCBIfam" id="TIGR01297">
    <property type="entry name" value="CDF"/>
    <property type="match status" value="1"/>
</dbReference>
<dbReference type="SUPFAM" id="SSF160240">
    <property type="entry name" value="Cation efflux protein cytoplasmic domain-like"/>
    <property type="match status" value="1"/>
</dbReference>
<dbReference type="Pfam" id="PF01545">
    <property type="entry name" value="Cation_efflux"/>
    <property type="match status" value="1"/>
</dbReference>
<dbReference type="OrthoDB" id="9806522at2"/>
<gene>
    <name evidence="10" type="ORF">LIP_1980</name>
</gene>
<keyword evidence="11" id="KW-1185">Reference proteome</keyword>
<feature type="transmembrane region" description="Helical" evidence="7">
    <location>
        <begin position="88"/>
        <end position="109"/>
    </location>
</feature>
<evidence type="ECO:0000259" key="8">
    <source>
        <dbReference type="Pfam" id="PF01545"/>
    </source>
</evidence>
<dbReference type="KEGG" id="lpil:LIP_1980"/>
<protein>
    <submittedName>
        <fullName evidence="10">Cation transporter</fullName>
    </submittedName>
</protein>
<dbReference type="SUPFAM" id="SSF161111">
    <property type="entry name" value="Cation efflux protein transmembrane domain-like"/>
    <property type="match status" value="1"/>
</dbReference>
<accession>A0A0K2SL26</accession>
<dbReference type="InterPro" id="IPR027469">
    <property type="entry name" value="Cation_efflux_TMD_sf"/>
</dbReference>
<dbReference type="AlphaFoldDB" id="A0A0K2SL26"/>
<evidence type="ECO:0000256" key="2">
    <source>
        <dbReference type="ARBA" id="ARBA00008114"/>
    </source>
</evidence>
<dbReference type="Pfam" id="PF16916">
    <property type="entry name" value="ZT_dimer"/>
    <property type="match status" value="1"/>
</dbReference>
<dbReference type="STRING" id="1555112.LIP_1980"/>
<comment type="subcellular location">
    <subcellularLocation>
        <location evidence="1">Membrane</location>
        <topology evidence="1">Multi-pass membrane protein</topology>
    </subcellularLocation>
</comment>
<dbReference type="GO" id="GO:0005886">
    <property type="term" value="C:plasma membrane"/>
    <property type="evidence" value="ECO:0007669"/>
    <property type="project" value="TreeGrafter"/>
</dbReference>
<feature type="domain" description="Cation efflux protein cytoplasmic" evidence="9">
    <location>
        <begin position="221"/>
        <end position="292"/>
    </location>
</feature>
<sequence>MDGARDTGAQAQMRAIRRVLWVVLLLNWAVASAKLLVGSWIRSASMVADGFHSFSDGASNVVGLVGVSMAAQPSDPEHPYGHKKFETFASLVIGFMLVFVLIEIVRSAAVRVLHPLHPEVSVASLVVMAVTMVVNAGVSTYERRAGRRLGSDVLISDSAHTASDVLVSVSVLGTLVAARLGYPRLDTFMTFVVAGFIGRAAWQILRHAFAVLGDTVALPEASLRQVVLEVEGVLACDQIRSRGRPDDIKVDAVIRVDPALDVDRAHAIADAVEARVRASFPGVTDVVVHVEPASGRLPLARC</sequence>
<dbReference type="GO" id="GO:0006882">
    <property type="term" value="P:intracellular zinc ion homeostasis"/>
    <property type="evidence" value="ECO:0007669"/>
    <property type="project" value="TreeGrafter"/>
</dbReference>
<evidence type="ECO:0000259" key="9">
    <source>
        <dbReference type="Pfam" id="PF16916"/>
    </source>
</evidence>
<dbReference type="InterPro" id="IPR058533">
    <property type="entry name" value="Cation_efflux_TM"/>
</dbReference>
<dbReference type="GO" id="GO:0015086">
    <property type="term" value="F:cadmium ion transmembrane transporter activity"/>
    <property type="evidence" value="ECO:0007669"/>
    <property type="project" value="TreeGrafter"/>
</dbReference>
<dbReference type="PANTHER" id="PTHR43840:SF15">
    <property type="entry name" value="MITOCHONDRIAL METAL TRANSPORTER 1-RELATED"/>
    <property type="match status" value="1"/>
</dbReference>
<reference evidence="11" key="2">
    <citation type="journal article" date="2016" name="Int. J. Syst. Evol. Microbiol.">
        <title>Complete genome sequence and cell structure of Limnochorda pilosa, a Gram-negative spore-former within the phylum Firmicutes.</title>
        <authorList>
            <person name="Watanabe M."/>
            <person name="Kojima H."/>
            <person name="Fukui M."/>
        </authorList>
    </citation>
    <scope>NUCLEOTIDE SEQUENCE [LARGE SCALE GENOMIC DNA]</scope>
    <source>
        <strain evidence="11">HC45</strain>
    </source>
</reference>
<keyword evidence="3" id="KW-0813">Transport</keyword>
<evidence type="ECO:0000256" key="6">
    <source>
        <dbReference type="ARBA" id="ARBA00023136"/>
    </source>
</evidence>
<dbReference type="Proteomes" id="UP000065807">
    <property type="component" value="Chromosome"/>
</dbReference>
<evidence type="ECO:0000256" key="5">
    <source>
        <dbReference type="ARBA" id="ARBA00022989"/>
    </source>
</evidence>
<dbReference type="InterPro" id="IPR027470">
    <property type="entry name" value="Cation_efflux_CTD"/>
</dbReference>
<feature type="domain" description="Cation efflux protein transmembrane" evidence="8">
    <location>
        <begin position="20"/>
        <end position="212"/>
    </location>
</feature>
<dbReference type="InterPro" id="IPR002524">
    <property type="entry name" value="Cation_efflux"/>
</dbReference>
<evidence type="ECO:0000256" key="7">
    <source>
        <dbReference type="SAM" id="Phobius"/>
    </source>
</evidence>
<dbReference type="PANTHER" id="PTHR43840">
    <property type="entry name" value="MITOCHONDRIAL METAL TRANSPORTER 1-RELATED"/>
    <property type="match status" value="1"/>
</dbReference>
<dbReference type="GO" id="GO:0015093">
    <property type="term" value="F:ferrous iron transmembrane transporter activity"/>
    <property type="evidence" value="ECO:0007669"/>
    <property type="project" value="TreeGrafter"/>
</dbReference>
<feature type="transmembrane region" description="Helical" evidence="7">
    <location>
        <begin position="19"/>
        <end position="37"/>
    </location>
</feature>
<name>A0A0K2SL26_LIMPI</name>
<dbReference type="InterPro" id="IPR050291">
    <property type="entry name" value="CDF_Transporter"/>
</dbReference>
<evidence type="ECO:0000313" key="10">
    <source>
        <dbReference type="EMBL" id="BAS27821.1"/>
    </source>
</evidence>
<dbReference type="InterPro" id="IPR036837">
    <property type="entry name" value="Cation_efflux_CTD_sf"/>
</dbReference>
<reference evidence="11" key="1">
    <citation type="submission" date="2015-07" db="EMBL/GenBank/DDBJ databases">
        <title>Complete genome sequence and phylogenetic analysis of Limnochorda pilosa.</title>
        <authorList>
            <person name="Watanabe M."/>
            <person name="Kojima H."/>
            <person name="Fukui M."/>
        </authorList>
    </citation>
    <scope>NUCLEOTIDE SEQUENCE [LARGE SCALE GENOMIC DNA]</scope>
    <source>
        <strain evidence="11">HC45</strain>
    </source>
</reference>
<dbReference type="Gene3D" id="1.20.1510.10">
    <property type="entry name" value="Cation efflux protein transmembrane domain"/>
    <property type="match status" value="1"/>
</dbReference>
<evidence type="ECO:0000256" key="1">
    <source>
        <dbReference type="ARBA" id="ARBA00004141"/>
    </source>
</evidence>
<evidence type="ECO:0000256" key="4">
    <source>
        <dbReference type="ARBA" id="ARBA00022692"/>
    </source>
</evidence>
<organism evidence="10 11">
    <name type="scientific">Limnochorda pilosa</name>
    <dbReference type="NCBI Taxonomy" id="1555112"/>
    <lineage>
        <taxon>Bacteria</taxon>
        <taxon>Bacillati</taxon>
        <taxon>Bacillota</taxon>
        <taxon>Limnochordia</taxon>
        <taxon>Limnochordales</taxon>
        <taxon>Limnochordaceae</taxon>
        <taxon>Limnochorda</taxon>
    </lineage>
</organism>
<keyword evidence="4 7" id="KW-0812">Transmembrane</keyword>
<feature type="transmembrane region" description="Helical" evidence="7">
    <location>
        <begin position="121"/>
        <end position="141"/>
    </location>
</feature>
<dbReference type="EMBL" id="AP014924">
    <property type="protein sequence ID" value="BAS27821.1"/>
    <property type="molecule type" value="Genomic_DNA"/>
</dbReference>
<evidence type="ECO:0000256" key="3">
    <source>
        <dbReference type="ARBA" id="ARBA00022448"/>
    </source>
</evidence>
<dbReference type="GO" id="GO:0015341">
    <property type="term" value="F:zinc efflux antiporter activity"/>
    <property type="evidence" value="ECO:0007669"/>
    <property type="project" value="TreeGrafter"/>
</dbReference>
<proteinExistence type="inferred from homology"/>
<dbReference type="PATRIC" id="fig|1555112.3.peg.2014"/>
<keyword evidence="5 7" id="KW-1133">Transmembrane helix</keyword>
<evidence type="ECO:0000313" key="11">
    <source>
        <dbReference type="Proteomes" id="UP000065807"/>
    </source>
</evidence>
<dbReference type="RefSeq" id="WP_068137212.1">
    <property type="nucleotide sequence ID" value="NZ_AP014924.1"/>
</dbReference>